<feature type="domain" description="Pirin C-terminal" evidence="5">
    <location>
        <begin position="255"/>
        <end position="352"/>
    </location>
</feature>
<dbReference type="InterPro" id="IPR008778">
    <property type="entry name" value="Pirin_C_dom"/>
</dbReference>
<keyword evidence="2" id="KW-0479">Metal-binding</keyword>
<dbReference type="OrthoDB" id="198735at2759"/>
<evidence type="ECO:0000256" key="2">
    <source>
        <dbReference type="PIRSR" id="PIRSR006232-1"/>
    </source>
</evidence>
<gene>
    <name evidence="6" type="ORF">EUX98_g2079</name>
</gene>
<proteinExistence type="inferred from homology"/>
<dbReference type="GO" id="GO:0046872">
    <property type="term" value="F:metal ion binding"/>
    <property type="evidence" value="ECO:0007669"/>
    <property type="project" value="UniProtKB-KW"/>
</dbReference>
<feature type="binding site" evidence="2">
    <location>
        <position position="107"/>
    </location>
    <ligand>
        <name>Fe cation</name>
        <dbReference type="ChEBI" id="CHEBI:24875"/>
    </ligand>
</feature>
<dbReference type="Proteomes" id="UP000308730">
    <property type="component" value="Unassembled WGS sequence"/>
</dbReference>
<reference evidence="6 7" key="1">
    <citation type="submission" date="2019-02" db="EMBL/GenBank/DDBJ databases">
        <title>Genome sequencing of the rare red list fungi Antrodiella citrinella (Flaviporus citrinellus).</title>
        <authorList>
            <person name="Buettner E."/>
            <person name="Kellner H."/>
        </authorList>
    </citation>
    <scope>NUCLEOTIDE SEQUENCE [LARGE SCALE GENOMIC DNA]</scope>
    <source>
        <strain evidence="6 7">DSM 108506</strain>
    </source>
</reference>
<dbReference type="Pfam" id="PF02678">
    <property type="entry name" value="Pirin"/>
    <property type="match status" value="1"/>
</dbReference>
<feature type="binding site" evidence="2">
    <location>
        <position position="151"/>
    </location>
    <ligand>
        <name>Fe cation</name>
        <dbReference type="ChEBI" id="CHEBI:24875"/>
    </ligand>
</feature>
<keyword evidence="7" id="KW-1185">Reference proteome</keyword>
<dbReference type="Pfam" id="PF05726">
    <property type="entry name" value="Pirin_C"/>
    <property type="match status" value="1"/>
</dbReference>
<evidence type="ECO:0008006" key="8">
    <source>
        <dbReference type="Google" id="ProtNLM"/>
    </source>
</evidence>
<feature type="binding site" evidence="2">
    <location>
        <position position="109"/>
    </location>
    <ligand>
        <name>Fe cation</name>
        <dbReference type="ChEBI" id="CHEBI:24875"/>
    </ligand>
</feature>
<feature type="domain" description="Pirin N-terminal" evidence="4">
    <location>
        <begin position="75"/>
        <end position="171"/>
    </location>
</feature>
<dbReference type="CDD" id="cd02909">
    <property type="entry name" value="cupin_pirin_N"/>
    <property type="match status" value="1"/>
</dbReference>
<comment type="caution">
    <text evidence="6">The sequence shown here is derived from an EMBL/GenBank/DDBJ whole genome shotgun (WGS) entry which is preliminary data.</text>
</comment>
<dbReference type="AlphaFoldDB" id="A0A4S4MZZ0"/>
<dbReference type="PIRSF" id="PIRSF006232">
    <property type="entry name" value="Pirin"/>
    <property type="match status" value="1"/>
</dbReference>
<dbReference type="Gene3D" id="2.60.120.10">
    <property type="entry name" value="Jelly Rolls"/>
    <property type="match status" value="2"/>
</dbReference>
<evidence type="ECO:0000259" key="4">
    <source>
        <dbReference type="Pfam" id="PF02678"/>
    </source>
</evidence>
<evidence type="ECO:0000256" key="3">
    <source>
        <dbReference type="RuleBase" id="RU003457"/>
    </source>
</evidence>
<sequence>MYKVVHLASIVAIIVSLAAYYYYPLLNLGNTRTPSKPLTYLQNSSTSDMAAASISRNVSKKVLSVETPEGAGALVRRSIGTAKLKNLTPFLMLDHFHVAQGAGFPDHPHRGQATVTYMLEGSSQHEDSAGHKGLIETGGVQWMSAGRGIIHAEMPVHGPNVPEPRGLQLWIDLPKEHKMMEPTYQELAPSEYVFFPEYNAFFKTDNQPFRIPVAYPEGPDGPTRIKVISGKSYGVESPVRPVGGCWYFHVIFDKKGSTIFQDILPGWTAFIYTLKGSINIGNEALPQESFHTLVLSSEPDETGVKITAAKDNTEFVLIAGEPLDQTVFQYGPFVMTTREEIQKTLLDYQMGLNGFEKARSWKSEIGNRK</sequence>
<dbReference type="EMBL" id="SGPM01000029">
    <property type="protein sequence ID" value="THH32122.1"/>
    <property type="molecule type" value="Genomic_DNA"/>
</dbReference>
<dbReference type="PANTHER" id="PTHR13903">
    <property type="entry name" value="PIRIN-RELATED"/>
    <property type="match status" value="1"/>
</dbReference>
<accession>A0A4S4MZZ0</accession>
<comment type="cofactor">
    <cofactor evidence="2">
        <name>Fe cation</name>
        <dbReference type="ChEBI" id="CHEBI:24875"/>
    </cofactor>
    <text evidence="2">Binds 1 Fe cation per subunit.</text>
</comment>
<dbReference type="InterPro" id="IPR011051">
    <property type="entry name" value="RmlC_Cupin_sf"/>
</dbReference>
<dbReference type="CDD" id="cd02247">
    <property type="entry name" value="cupin_pirin_C"/>
    <property type="match status" value="1"/>
</dbReference>
<dbReference type="InterPro" id="IPR003829">
    <property type="entry name" value="Pirin_N_dom"/>
</dbReference>
<name>A0A4S4MZZ0_9APHY</name>
<comment type="similarity">
    <text evidence="1 3">Belongs to the pirin family.</text>
</comment>
<evidence type="ECO:0000259" key="5">
    <source>
        <dbReference type="Pfam" id="PF05726"/>
    </source>
</evidence>
<protein>
    <recommendedName>
        <fullName evidence="8">Pirin N-terminal domain-containing protein</fullName>
    </recommendedName>
</protein>
<keyword evidence="2" id="KW-0408">Iron</keyword>
<evidence type="ECO:0000313" key="7">
    <source>
        <dbReference type="Proteomes" id="UP000308730"/>
    </source>
</evidence>
<feature type="binding site" evidence="2">
    <location>
        <position position="153"/>
    </location>
    <ligand>
        <name>Fe cation</name>
        <dbReference type="ChEBI" id="CHEBI:24875"/>
    </ligand>
</feature>
<dbReference type="InterPro" id="IPR012093">
    <property type="entry name" value="Pirin"/>
</dbReference>
<evidence type="ECO:0000313" key="6">
    <source>
        <dbReference type="EMBL" id="THH32122.1"/>
    </source>
</evidence>
<evidence type="ECO:0000256" key="1">
    <source>
        <dbReference type="ARBA" id="ARBA00008416"/>
    </source>
</evidence>
<dbReference type="PANTHER" id="PTHR13903:SF8">
    <property type="entry name" value="PIRIN"/>
    <property type="match status" value="1"/>
</dbReference>
<dbReference type="SUPFAM" id="SSF51182">
    <property type="entry name" value="RmlC-like cupins"/>
    <property type="match status" value="1"/>
</dbReference>
<organism evidence="6 7">
    <name type="scientific">Antrodiella citrinella</name>
    <dbReference type="NCBI Taxonomy" id="2447956"/>
    <lineage>
        <taxon>Eukaryota</taxon>
        <taxon>Fungi</taxon>
        <taxon>Dikarya</taxon>
        <taxon>Basidiomycota</taxon>
        <taxon>Agaricomycotina</taxon>
        <taxon>Agaricomycetes</taxon>
        <taxon>Polyporales</taxon>
        <taxon>Steccherinaceae</taxon>
        <taxon>Antrodiella</taxon>
    </lineage>
</organism>
<dbReference type="InterPro" id="IPR014710">
    <property type="entry name" value="RmlC-like_jellyroll"/>
</dbReference>